<evidence type="ECO:0000259" key="2">
    <source>
        <dbReference type="PROSITE" id="PS51725"/>
    </source>
</evidence>
<protein>
    <recommendedName>
        <fullName evidence="2">ABM domain-containing protein</fullName>
    </recommendedName>
</protein>
<dbReference type="InterPro" id="IPR007138">
    <property type="entry name" value="ABM_dom"/>
</dbReference>
<feature type="chain" id="PRO_5016463088" description="ABM domain-containing protein" evidence="1">
    <location>
        <begin position="23"/>
        <end position="238"/>
    </location>
</feature>
<dbReference type="Pfam" id="PF03992">
    <property type="entry name" value="ABM"/>
    <property type="match status" value="2"/>
</dbReference>
<accession>A0A327KN48</accession>
<keyword evidence="1" id="KW-0732">Signal</keyword>
<dbReference type="EMBL" id="NPEX01000268">
    <property type="protein sequence ID" value="RAI39771.1"/>
    <property type="molecule type" value="Genomic_DNA"/>
</dbReference>
<feature type="domain" description="ABM" evidence="2">
    <location>
        <begin position="40"/>
        <end position="130"/>
    </location>
</feature>
<dbReference type="GO" id="GO:0003824">
    <property type="term" value="F:catalytic activity"/>
    <property type="evidence" value="ECO:0007669"/>
    <property type="project" value="TreeGrafter"/>
</dbReference>
<proteinExistence type="predicted"/>
<dbReference type="Gene3D" id="3.30.70.100">
    <property type="match status" value="1"/>
</dbReference>
<gene>
    <name evidence="3" type="ORF">CH341_25155</name>
</gene>
<comment type="caution">
    <text evidence="3">The sequence shown here is derived from an EMBL/GenBank/DDBJ whole genome shotgun (WGS) entry which is preliminary data.</text>
</comment>
<evidence type="ECO:0000256" key="1">
    <source>
        <dbReference type="SAM" id="SignalP"/>
    </source>
</evidence>
<dbReference type="PANTHER" id="PTHR33336">
    <property type="entry name" value="QUINOL MONOOXYGENASE YGIN-RELATED"/>
    <property type="match status" value="1"/>
</dbReference>
<dbReference type="PROSITE" id="PS51725">
    <property type="entry name" value="ABM"/>
    <property type="match status" value="2"/>
</dbReference>
<dbReference type="OrthoDB" id="8449705at2"/>
<name>A0A327KN48_9BRAD</name>
<organism evidence="3 4">
    <name type="scientific">Rhodoplanes roseus</name>
    <dbReference type="NCBI Taxonomy" id="29409"/>
    <lineage>
        <taxon>Bacteria</taxon>
        <taxon>Pseudomonadati</taxon>
        <taxon>Pseudomonadota</taxon>
        <taxon>Alphaproteobacteria</taxon>
        <taxon>Hyphomicrobiales</taxon>
        <taxon>Nitrobacteraceae</taxon>
        <taxon>Rhodoplanes</taxon>
    </lineage>
</organism>
<dbReference type="InterPro" id="IPR011008">
    <property type="entry name" value="Dimeric_a/b-barrel"/>
</dbReference>
<dbReference type="RefSeq" id="WP_111421751.1">
    <property type="nucleotide sequence ID" value="NZ_NPEX01000268.1"/>
</dbReference>
<dbReference type="AlphaFoldDB" id="A0A327KN48"/>
<keyword evidence="4" id="KW-1185">Reference proteome</keyword>
<dbReference type="PANTHER" id="PTHR33336:SF3">
    <property type="entry name" value="ABM DOMAIN-CONTAINING PROTEIN"/>
    <property type="match status" value="1"/>
</dbReference>
<feature type="domain" description="ABM" evidence="2">
    <location>
        <begin position="145"/>
        <end position="237"/>
    </location>
</feature>
<dbReference type="Proteomes" id="UP000249130">
    <property type="component" value="Unassembled WGS sequence"/>
</dbReference>
<sequence length="238" mass="24981">MSCRTLLLGLILAGATFVPALAQTPAAAPPAPPSPPVAGDYVVSYIEVAPGKAAEGLALVKELKATALKHPGVVGVTALQRTTHPHHFMLLERWTDDAARAAHAAMADVGALRAKLAAIATAPFDERPHRPLAVGEAKPAGSGAIYAVTHVDFIPTAREQGEALVTALAGASRGSAGNLRFDGLTQASRPNHFTLVEVWADPKAWEAHVDAAATKTFRDNLLPKSGSLYDERLYHVID</sequence>
<dbReference type="SUPFAM" id="SSF54909">
    <property type="entry name" value="Dimeric alpha+beta barrel"/>
    <property type="match status" value="2"/>
</dbReference>
<reference evidence="3 4" key="1">
    <citation type="submission" date="2017-07" db="EMBL/GenBank/DDBJ databases">
        <title>Draft Genome Sequences of Select Purple Nonsulfur Bacteria.</title>
        <authorList>
            <person name="Lasarre B."/>
            <person name="Mckinlay J.B."/>
        </authorList>
    </citation>
    <scope>NUCLEOTIDE SEQUENCE [LARGE SCALE GENOMIC DNA]</scope>
    <source>
        <strain evidence="3 4">DSM 5909</strain>
    </source>
</reference>
<evidence type="ECO:0000313" key="3">
    <source>
        <dbReference type="EMBL" id="RAI39771.1"/>
    </source>
</evidence>
<dbReference type="InterPro" id="IPR050744">
    <property type="entry name" value="AI-2_Isomerase_LsrG"/>
</dbReference>
<evidence type="ECO:0000313" key="4">
    <source>
        <dbReference type="Proteomes" id="UP000249130"/>
    </source>
</evidence>
<feature type="signal peptide" evidence="1">
    <location>
        <begin position="1"/>
        <end position="22"/>
    </location>
</feature>